<name>A0A318UK15_9SPHI</name>
<dbReference type="RefSeq" id="WP_110831538.1">
    <property type="nucleotide sequence ID" value="NZ_QKLU01000004.1"/>
</dbReference>
<feature type="transmembrane region" description="Helical" evidence="1">
    <location>
        <begin position="228"/>
        <end position="251"/>
    </location>
</feature>
<keyword evidence="3" id="KW-1185">Reference proteome</keyword>
<reference evidence="2 3" key="1">
    <citation type="submission" date="2018-06" db="EMBL/GenBank/DDBJ databases">
        <title>Genomic Encyclopedia of Archaeal and Bacterial Type Strains, Phase II (KMG-II): from individual species to whole genera.</title>
        <authorList>
            <person name="Goeker M."/>
        </authorList>
    </citation>
    <scope>NUCLEOTIDE SEQUENCE [LARGE SCALE GENOMIC DNA]</scope>
    <source>
        <strain evidence="2 3">DSM 27372</strain>
    </source>
</reference>
<feature type="transmembrane region" description="Helical" evidence="1">
    <location>
        <begin position="21"/>
        <end position="40"/>
    </location>
</feature>
<evidence type="ECO:0000313" key="3">
    <source>
        <dbReference type="Proteomes" id="UP000248198"/>
    </source>
</evidence>
<keyword evidence="1" id="KW-0472">Membrane</keyword>
<dbReference type="Proteomes" id="UP000248198">
    <property type="component" value="Unassembled WGS sequence"/>
</dbReference>
<sequence length="475" mass="53254">MKLHQIIFAGELKLLLRSRTQITALLLFIGLGAFSVYYGHSEIGKQQDRLRSVGDTLEKKKLQYLEAFKADTSTAAGKYAYEAAALPSLARFSYNFLASNPPAALAALSLGQRDLYPYYYILNAQNLYAQTLKGDINNPFKLSAGNFDLAFVFVYLLPLLIIALSFDVLSLEQDQGTLSLLQTSSFPLKKIIAQKIRFRCLLVLLLVLVLSAAAFLACGPGLQLAQSLGWLLVLFAYTGLWFSILYLIISFKMNTSLNAISSIGVWICLLIVVPALINLLVAGGQKQQSSRLAGLMRSRNMPEKEEAMRGALNHFYSYYPALKPADTAKTPFFYFQGYSAFLMTEQLKSKVLVDELYHAVKERNRKVSYFNLVSPAVHTQELLNALSGTDMDRELQFKQAIEKYHRQIFWFSNRALFANRMLTKADYAAEPRFEFKPPTLSAGTLFLGLFQLLGSGICLLLWAGKNFSVAFKEDQ</sequence>
<keyword evidence="1" id="KW-1133">Transmembrane helix</keyword>
<dbReference type="InterPro" id="IPR021913">
    <property type="entry name" value="DUF3526"/>
</dbReference>
<dbReference type="PANTHER" id="PTHR43471:SF14">
    <property type="entry name" value="ABC-2 TYPE TRANSPORT SYSTEM PERMEASE PROTEIN"/>
    <property type="match status" value="1"/>
</dbReference>
<feature type="transmembrane region" description="Helical" evidence="1">
    <location>
        <begin position="149"/>
        <end position="169"/>
    </location>
</feature>
<evidence type="ECO:0000313" key="2">
    <source>
        <dbReference type="EMBL" id="PYF74325.1"/>
    </source>
</evidence>
<comment type="caution">
    <text evidence="2">The sequence shown here is derived from an EMBL/GenBank/DDBJ whole genome shotgun (WGS) entry which is preliminary data.</text>
</comment>
<dbReference type="EMBL" id="QKLU01000004">
    <property type="protein sequence ID" value="PYF74325.1"/>
    <property type="molecule type" value="Genomic_DNA"/>
</dbReference>
<dbReference type="Pfam" id="PF12040">
    <property type="entry name" value="DUF3526"/>
    <property type="match status" value="1"/>
</dbReference>
<feature type="transmembrane region" description="Helical" evidence="1">
    <location>
        <begin position="263"/>
        <end position="282"/>
    </location>
</feature>
<dbReference type="AlphaFoldDB" id="A0A318UK15"/>
<dbReference type="PANTHER" id="PTHR43471">
    <property type="entry name" value="ABC TRANSPORTER PERMEASE"/>
    <property type="match status" value="1"/>
</dbReference>
<protein>
    <submittedName>
        <fullName evidence="2">ABC-2 type transport system permease protein</fullName>
    </submittedName>
</protein>
<dbReference type="OrthoDB" id="6016419at2"/>
<accession>A0A318UK15</accession>
<feature type="transmembrane region" description="Helical" evidence="1">
    <location>
        <begin position="440"/>
        <end position="462"/>
    </location>
</feature>
<proteinExistence type="predicted"/>
<keyword evidence="1" id="KW-0812">Transmembrane</keyword>
<evidence type="ECO:0000256" key="1">
    <source>
        <dbReference type="SAM" id="Phobius"/>
    </source>
</evidence>
<organism evidence="2 3">
    <name type="scientific">Pedobacter nutrimenti</name>
    <dbReference type="NCBI Taxonomy" id="1241337"/>
    <lineage>
        <taxon>Bacteria</taxon>
        <taxon>Pseudomonadati</taxon>
        <taxon>Bacteroidota</taxon>
        <taxon>Sphingobacteriia</taxon>
        <taxon>Sphingobacteriales</taxon>
        <taxon>Sphingobacteriaceae</taxon>
        <taxon>Pedobacter</taxon>
    </lineage>
</organism>
<feature type="transmembrane region" description="Helical" evidence="1">
    <location>
        <begin position="200"/>
        <end position="222"/>
    </location>
</feature>
<gene>
    <name evidence="2" type="ORF">B0O44_104496</name>
</gene>